<dbReference type="OrthoDB" id="9109650at2"/>
<keyword evidence="8" id="KW-1185">Reference proteome</keyword>
<evidence type="ECO:0000256" key="4">
    <source>
        <dbReference type="ARBA" id="ARBA00023136"/>
    </source>
</evidence>
<gene>
    <name evidence="7" type="ORF">FPZ12_020005</name>
</gene>
<comment type="caution">
    <text evidence="7">The sequence shown here is derived from an EMBL/GenBank/DDBJ whole genome shotgun (WGS) entry which is preliminary data.</text>
</comment>
<dbReference type="PANTHER" id="PTHR23508">
    <property type="entry name" value="CARBOXYLIC ACID TRANSPORTER PROTEIN HOMOLOG"/>
    <property type="match status" value="1"/>
</dbReference>
<dbReference type="EMBL" id="VMNW02000028">
    <property type="protein sequence ID" value="KAA9159651.1"/>
    <property type="molecule type" value="Genomic_DNA"/>
</dbReference>
<evidence type="ECO:0000256" key="5">
    <source>
        <dbReference type="SAM" id="Phobius"/>
    </source>
</evidence>
<feature type="transmembrane region" description="Helical" evidence="5">
    <location>
        <begin position="370"/>
        <end position="389"/>
    </location>
</feature>
<keyword evidence="4 5" id="KW-0472">Membrane</keyword>
<sequence length="408" mass="41209">MTGRSVRWGVVVLGFLAVLLDGFDAASLSFVLPSLAKQWGIAAAAFTPAVVITNIGVVLGYLASGSLGARIGLRRMVVSGVVVFALGSIGTALVLPAESVVLLSVVRVLTGLGLGVVLPGSVSLATEHNPANRRQLVSVAVTLGLASGGTVAGVFGSKLLTSVGVSGVFWIGGGLPLLLAAVMWWRLPDSAGEVTETEEARVGRLFAPGLRVTTILLWSFAFLVFIASYTLQSWVPTLLTGYGFSASQAPIGLAFLSFGGVVGGIVLFLLAARVGIAPALVVMPVIGVLSMLAAATLGMNDLALLFALGGAGAGVTASQIGQLTLAVALYAPGTRTTGVGWAAALGRIGSIVGPGVAGILLAFALPGKDIVLLTTIPVLVAAGCAALLWRLPGRRATVAGELREEAAR</sequence>
<feature type="transmembrane region" description="Helical" evidence="5">
    <location>
        <begin position="76"/>
        <end position="95"/>
    </location>
</feature>
<dbReference type="PROSITE" id="PS00217">
    <property type="entry name" value="SUGAR_TRANSPORT_2"/>
    <property type="match status" value="1"/>
</dbReference>
<accession>A0A5N0V1E9</accession>
<reference evidence="7" key="1">
    <citation type="submission" date="2019-09" db="EMBL/GenBank/DDBJ databases">
        <authorList>
            <person name="Teo W.F.A."/>
            <person name="Duangmal K."/>
        </authorList>
    </citation>
    <scope>NUCLEOTIDE SEQUENCE [LARGE SCALE GENOMIC DNA]</scope>
    <source>
        <strain evidence="7">K81G1</strain>
    </source>
</reference>
<feature type="transmembrane region" description="Helical" evidence="5">
    <location>
        <begin position="167"/>
        <end position="187"/>
    </location>
</feature>
<evidence type="ECO:0000256" key="1">
    <source>
        <dbReference type="ARBA" id="ARBA00004651"/>
    </source>
</evidence>
<dbReference type="InterPro" id="IPR011701">
    <property type="entry name" value="MFS"/>
</dbReference>
<dbReference type="PANTHER" id="PTHR23508:SF10">
    <property type="entry name" value="CARBOXYLIC ACID TRANSPORTER PROTEIN HOMOLOG"/>
    <property type="match status" value="1"/>
</dbReference>
<keyword evidence="2 5" id="KW-0812">Transmembrane</keyword>
<feature type="transmembrane region" description="Helical" evidence="5">
    <location>
        <begin position="41"/>
        <end position="64"/>
    </location>
</feature>
<evidence type="ECO:0000256" key="3">
    <source>
        <dbReference type="ARBA" id="ARBA00022989"/>
    </source>
</evidence>
<dbReference type="GO" id="GO:0046943">
    <property type="term" value="F:carboxylic acid transmembrane transporter activity"/>
    <property type="evidence" value="ECO:0007669"/>
    <property type="project" value="TreeGrafter"/>
</dbReference>
<feature type="transmembrane region" description="Helical" evidence="5">
    <location>
        <begin position="251"/>
        <end position="272"/>
    </location>
</feature>
<dbReference type="RefSeq" id="WP_144760143.1">
    <property type="nucleotide sequence ID" value="NZ_VMNW02000028.1"/>
</dbReference>
<comment type="subcellular location">
    <subcellularLocation>
        <location evidence="1">Cell membrane</location>
        <topology evidence="1">Multi-pass membrane protein</topology>
    </subcellularLocation>
</comment>
<feature type="domain" description="Major facilitator superfamily (MFS) profile" evidence="6">
    <location>
        <begin position="10"/>
        <end position="395"/>
    </location>
</feature>
<evidence type="ECO:0000313" key="7">
    <source>
        <dbReference type="EMBL" id="KAA9159651.1"/>
    </source>
</evidence>
<feature type="transmembrane region" description="Helical" evidence="5">
    <location>
        <begin position="303"/>
        <end position="330"/>
    </location>
</feature>
<feature type="transmembrane region" description="Helical" evidence="5">
    <location>
        <begin position="279"/>
        <end position="297"/>
    </location>
</feature>
<organism evidence="7 8">
    <name type="scientific">Amycolatopsis acidicola</name>
    <dbReference type="NCBI Taxonomy" id="2596893"/>
    <lineage>
        <taxon>Bacteria</taxon>
        <taxon>Bacillati</taxon>
        <taxon>Actinomycetota</taxon>
        <taxon>Actinomycetes</taxon>
        <taxon>Pseudonocardiales</taxon>
        <taxon>Pseudonocardiaceae</taxon>
        <taxon>Amycolatopsis</taxon>
    </lineage>
</organism>
<dbReference type="SUPFAM" id="SSF103473">
    <property type="entry name" value="MFS general substrate transporter"/>
    <property type="match status" value="1"/>
</dbReference>
<protein>
    <submittedName>
        <fullName evidence="7">MFS transporter</fullName>
    </submittedName>
</protein>
<dbReference type="AlphaFoldDB" id="A0A5N0V1E9"/>
<dbReference type="PROSITE" id="PS50850">
    <property type="entry name" value="MFS"/>
    <property type="match status" value="1"/>
</dbReference>
<name>A0A5N0V1E9_9PSEU</name>
<feature type="transmembrane region" description="Helical" evidence="5">
    <location>
        <begin position="208"/>
        <end position="231"/>
    </location>
</feature>
<dbReference type="InterPro" id="IPR036259">
    <property type="entry name" value="MFS_trans_sf"/>
</dbReference>
<proteinExistence type="predicted"/>
<feature type="transmembrane region" description="Helical" evidence="5">
    <location>
        <begin position="342"/>
        <end position="364"/>
    </location>
</feature>
<feature type="transmembrane region" description="Helical" evidence="5">
    <location>
        <begin position="101"/>
        <end position="124"/>
    </location>
</feature>
<dbReference type="InterPro" id="IPR005829">
    <property type="entry name" value="Sugar_transporter_CS"/>
</dbReference>
<dbReference type="Proteomes" id="UP000319769">
    <property type="component" value="Unassembled WGS sequence"/>
</dbReference>
<dbReference type="Pfam" id="PF07690">
    <property type="entry name" value="MFS_1"/>
    <property type="match status" value="1"/>
</dbReference>
<dbReference type="Gene3D" id="1.20.1250.20">
    <property type="entry name" value="MFS general substrate transporter like domains"/>
    <property type="match status" value="2"/>
</dbReference>
<dbReference type="GO" id="GO:0005886">
    <property type="term" value="C:plasma membrane"/>
    <property type="evidence" value="ECO:0007669"/>
    <property type="project" value="UniProtKB-SubCell"/>
</dbReference>
<evidence type="ECO:0000313" key="8">
    <source>
        <dbReference type="Proteomes" id="UP000319769"/>
    </source>
</evidence>
<dbReference type="InterPro" id="IPR020846">
    <property type="entry name" value="MFS_dom"/>
</dbReference>
<keyword evidence="3 5" id="KW-1133">Transmembrane helix</keyword>
<evidence type="ECO:0000259" key="6">
    <source>
        <dbReference type="PROSITE" id="PS50850"/>
    </source>
</evidence>
<feature type="transmembrane region" description="Helical" evidence="5">
    <location>
        <begin position="136"/>
        <end position="155"/>
    </location>
</feature>
<evidence type="ECO:0000256" key="2">
    <source>
        <dbReference type="ARBA" id="ARBA00022692"/>
    </source>
</evidence>